<organism evidence="1 2">
    <name type="scientific">Rhodococcus antarcticus</name>
    <dbReference type="NCBI Taxonomy" id="2987751"/>
    <lineage>
        <taxon>Bacteria</taxon>
        <taxon>Bacillati</taxon>
        <taxon>Actinomycetota</taxon>
        <taxon>Actinomycetes</taxon>
        <taxon>Mycobacteriales</taxon>
        <taxon>Nocardiaceae</taxon>
        <taxon>Rhodococcus</taxon>
    </lineage>
</organism>
<dbReference type="SUPFAM" id="SSF52540">
    <property type="entry name" value="P-loop containing nucleoside triphosphate hydrolases"/>
    <property type="match status" value="1"/>
</dbReference>
<keyword evidence="1" id="KW-0418">Kinase</keyword>
<accession>A0ABY6P518</accession>
<dbReference type="Proteomes" id="UP001164965">
    <property type="component" value="Chromosome"/>
</dbReference>
<evidence type="ECO:0000313" key="2">
    <source>
        <dbReference type="Proteomes" id="UP001164965"/>
    </source>
</evidence>
<proteinExistence type="predicted"/>
<dbReference type="PANTHER" id="PTHR10285">
    <property type="entry name" value="URIDINE KINASE"/>
    <property type="match status" value="1"/>
</dbReference>
<dbReference type="NCBIfam" id="NF006743">
    <property type="entry name" value="PRK09270.1-2"/>
    <property type="match status" value="1"/>
</dbReference>
<keyword evidence="2" id="KW-1185">Reference proteome</keyword>
<sequence>MVARASALADAAGAGSGRALLGIAGAPGAGKSTVAAALAGALGDRAVVVGMDGFHLAGAELRRLGRVDRKGAPDTFDGHGFVVLLERLARPGPATVHAPVFDRVLDEAVAGAVAVPPGVPLVIVDGSYLLLEADPWSRVRPLLTEAWFVRLPRGVRERRLIARHEHFGASASRARAHALGSDAANAELVAPTASRADLVV</sequence>
<dbReference type="Gene3D" id="3.40.50.300">
    <property type="entry name" value="P-loop containing nucleotide triphosphate hydrolases"/>
    <property type="match status" value="1"/>
</dbReference>
<evidence type="ECO:0000313" key="1">
    <source>
        <dbReference type="EMBL" id="UZJ26760.1"/>
    </source>
</evidence>
<protein>
    <submittedName>
        <fullName evidence="1">Nucleoside/nucleotide kinase family protein</fullName>
    </submittedName>
</protein>
<name>A0ABY6P518_9NOCA</name>
<dbReference type="GO" id="GO:0016301">
    <property type="term" value="F:kinase activity"/>
    <property type="evidence" value="ECO:0007669"/>
    <property type="project" value="UniProtKB-KW"/>
</dbReference>
<keyword evidence="1" id="KW-0808">Transferase</keyword>
<gene>
    <name evidence="1" type="ORF">RHODO2019_00450</name>
</gene>
<dbReference type="EMBL" id="CP110615">
    <property type="protein sequence ID" value="UZJ26760.1"/>
    <property type="molecule type" value="Genomic_DNA"/>
</dbReference>
<reference evidence="1" key="1">
    <citation type="submission" date="2022-10" db="EMBL/GenBank/DDBJ databases">
        <title>Rhodococcus sp.75.</title>
        <authorList>
            <person name="Sun M."/>
        </authorList>
    </citation>
    <scope>NUCLEOTIDE SEQUENCE</scope>
    <source>
        <strain evidence="1">75</strain>
    </source>
</reference>
<dbReference type="InterPro" id="IPR027417">
    <property type="entry name" value="P-loop_NTPase"/>
</dbReference>